<accession>A0A233S258</accession>
<evidence type="ECO:0000313" key="1">
    <source>
        <dbReference type="EMBL" id="OXY89669.1"/>
    </source>
</evidence>
<name>A0A233S258_STRDA</name>
<organism evidence="1 2">
    <name type="scientific">Streptomyces diastatochromogenes</name>
    <dbReference type="NCBI Taxonomy" id="42236"/>
    <lineage>
        <taxon>Bacteria</taxon>
        <taxon>Bacillati</taxon>
        <taxon>Actinomycetota</taxon>
        <taxon>Actinomycetes</taxon>
        <taxon>Kitasatosporales</taxon>
        <taxon>Streptomycetaceae</taxon>
        <taxon>Streptomyces</taxon>
    </lineage>
</organism>
<keyword evidence="2" id="KW-1185">Reference proteome</keyword>
<comment type="caution">
    <text evidence="1">The sequence shown here is derived from an EMBL/GenBank/DDBJ whole genome shotgun (WGS) entry which is preliminary data.</text>
</comment>
<proteinExistence type="predicted"/>
<dbReference type="EMBL" id="MCGQ01000042">
    <property type="protein sequence ID" value="OXY89669.1"/>
    <property type="molecule type" value="Genomic_DNA"/>
</dbReference>
<dbReference type="RefSeq" id="WP_167444348.1">
    <property type="nucleotide sequence ID" value="NZ_MCGQ01000042.1"/>
</dbReference>
<sequence>MAATICWRTAPTRSRSVAIGGYGRYSAIRDWDLGDVYRRDLRPAPAEKLSGIGRWMYETAVCDGEDVLANGIAHLFGEAECPSCASVFNIADEYTAANCPVLR</sequence>
<reference evidence="1 2" key="1">
    <citation type="submission" date="2016-07" db="EMBL/GenBank/DDBJ databases">
        <title>Draft genome of Streptomyces diastatochromogenes.</title>
        <authorList>
            <person name="Podduturi R."/>
            <person name="Lukassen M.B."/>
            <person name="Clausen N."/>
            <person name="Nielsen J.L."/>
            <person name="Jorgensen N.O."/>
        </authorList>
    </citation>
    <scope>NUCLEOTIDE SEQUENCE [LARGE SCALE GENOMIC DNA]</scope>
    <source>
        <strain evidence="1 2">DSM 40608</strain>
    </source>
</reference>
<evidence type="ECO:0000313" key="2">
    <source>
        <dbReference type="Proteomes" id="UP000215483"/>
    </source>
</evidence>
<protein>
    <submittedName>
        <fullName evidence="1">Uncharacterized protein</fullName>
    </submittedName>
</protein>
<dbReference type="Proteomes" id="UP000215483">
    <property type="component" value="Unassembled WGS sequence"/>
</dbReference>
<dbReference type="AlphaFoldDB" id="A0A233S258"/>
<gene>
    <name evidence="1" type="ORF">BEK98_37275</name>
</gene>